<dbReference type="GO" id="GO:0046656">
    <property type="term" value="P:folic acid biosynthetic process"/>
    <property type="evidence" value="ECO:0007669"/>
    <property type="project" value="UniProtKB-KW"/>
</dbReference>
<dbReference type="EC" id="2.5.1.15" evidence="10"/>
<evidence type="ECO:0000256" key="15">
    <source>
        <dbReference type="ARBA" id="ARBA00022741"/>
    </source>
</evidence>
<evidence type="ECO:0000259" key="25">
    <source>
        <dbReference type="PROSITE" id="PS50972"/>
    </source>
</evidence>
<comment type="pathway">
    <text evidence="5">Cofactor biosynthesis; tetrahydrofolate biosynthesis; 7,8-dihydrofolate from 2-amino-4-hydroxy-6-hydroxymethyl-7,8-dihydropteridine diphosphate and 4-aminobenzoate: step 1/2.</text>
</comment>
<evidence type="ECO:0000256" key="22">
    <source>
        <dbReference type="ARBA" id="ARBA00061548"/>
    </source>
</evidence>
<dbReference type="InterPro" id="IPR043133">
    <property type="entry name" value="GTP-CH-I_C/QueF"/>
</dbReference>
<dbReference type="SMART" id="SM00905">
    <property type="entry name" value="FolB"/>
    <property type="match status" value="2"/>
</dbReference>
<evidence type="ECO:0000256" key="10">
    <source>
        <dbReference type="ARBA" id="ARBA00012458"/>
    </source>
</evidence>
<dbReference type="Pfam" id="PF02152">
    <property type="entry name" value="FolB"/>
    <property type="match status" value="2"/>
</dbReference>
<dbReference type="SUPFAM" id="SSF55620">
    <property type="entry name" value="Tetrahydrobiopterin biosynthesis enzymes-like"/>
    <property type="match status" value="2"/>
</dbReference>
<dbReference type="GO" id="GO:0046872">
    <property type="term" value="F:metal ion binding"/>
    <property type="evidence" value="ECO:0007669"/>
    <property type="project" value="UniProtKB-KW"/>
</dbReference>
<name>A0A4P9ZY84_9FUNG</name>
<gene>
    <name evidence="26" type="ORF">BJ085DRAFT_16366</name>
</gene>
<comment type="similarity">
    <text evidence="22">In the central section; belongs to the HPPK family.</text>
</comment>
<dbReference type="PANTHER" id="PTHR20941">
    <property type="entry name" value="FOLATE SYNTHESIS PROTEINS"/>
    <property type="match status" value="1"/>
</dbReference>
<comment type="pathway">
    <text evidence="6">Cofactor biosynthesis; tetrahydrofolate biosynthesis; 2-amino-4-hydroxy-6-hydroxymethyl-7,8-dihydropteridine diphosphate from 7,8-dihydroneopterin triphosphate: step 3/4.</text>
</comment>
<dbReference type="NCBIfam" id="TIGR01498">
    <property type="entry name" value="folK"/>
    <property type="match status" value="1"/>
</dbReference>
<dbReference type="EMBL" id="ML002337">
    <property type="protein sequence ID" value="RKP38705.1"/>
    <property type="molecule type" value="Genomic_DNA"/>
</dbReference>
<keyword evidence="18" id="KW-0460">Magnesium</keyword>
<dbReference type="GO" id="GO:0003848">
    <property type="term" value="F:2-amino-4-hydroxy-6-hydroxymethyldihydropteridine diphosphokinase activity"/>
    <property type="evidence" value="ECO:0007669"/>
    <property type="project" value="UniProtKB-EC"/>
</dbReference>
<dbReference type="EC" id="2.7.6.3" evidence="12"/>
<sequence>MPPLDKVLIRDLTLRTIIGVDSWERIKPQAIVVTIEVETQSIEAAARYDTVSDTVNYGTLCKRITQFSEASTFKSVEALALGILRIGLDHVRSIRATVRIEKPGALLHAAAAGLELTRTREELLTSSSPTVDPDLAHTSTTATAPRLSDRIFVKDLRLSTIVGVNPWERESTQIVVISLELWVHLTTAALASDHVPQQHNYRTIVRTISQYVEKSRFKTVEALASAIARISIQRCQVDNITVRIEKPSALSFAEGAGVEITRTASDYTTPSTPSEDGEQPTATLALGGNVGDTVTTMHSALERLQAHPDIQVTNTSFLYRTAPMYVVDQSRFLNCACHIQTNLTPEALLAALKTIEVDLGRDLEQAQRVRNGPRPIDLDILFYGRLIIQTPDLTIPHPRIQERLFVLFPLCDIARHMEHPTLFKTTHQLLKLRLHAESAAGIERVFPLNGRVWSWEERTYLMGILNCTPDSFSDGGQWVDPSAALTHAQSMVQDGADLIDVGGQSTRPNADEITAEEEIQRVVPVVQLLRKHGVKVPISIDTYYSAVAEAALQAGANFINDVSGGQRDPRILAIAARYQVPICLMHMRGNAKTMMGLNDYPAGQVVPIVTTELQACVHHALRAGIYRWNIIVDPGIGFAKNVDQDLDLLRQLSQLTDDQSPIAGFPVLVGTSRKKFIGKITNQEQPKDRAWGTAATCSAAIAGGCRILRVHDVKEMRDVAKVSDRIWASRSSEDAESTPADQRK</sequence>
<comment type="similarity">
    <text evidence="8">In the N-terminal section; belongs to the DHNA family.</text>
</comment>
<dbReference type="Pfam" id="PF01288">
    <property type="entry name" value="HPPK"/>
    <property type="match status" value="1"/>
</dbReference>
<keyword evidence="14" id="KW-0479">Metal-binding</keyword>
<dbReference type="STRING" id="215637.A0A4P9ZY84"/>
<dbReference type="PROSITE" id="PS50972">
    <property type="entry name" value="PTERIN_BINDING"/>
    <property type="match status" value="1"/>
</dbReference>
<evidence type="ECO:0000256" key="24">
    <source>
        <dbReference type="ARBA" id="ARBA00068111"/>
    </source>
</evidence>
<evidence type="ECO:0000256" key="3">
    <source>
        <dbReference type="ARBA" id="ARBA00001353"/>
    </source>
</evidence>
<evidence type="ECO:0000256" key="19">
    <source>
        <dbReference type="ARBA" id="ARBA00022909"/>
    </source>
</evidence>
<proteinExistence type="inferred from homology"/>
<evidence type="ECO:0000256" key="14">
    <source>
        <dbReference type="ARBA" id="ARBA00022723"/>
    </source>
</evidence>
<dbReference type="GO" id="GO:0004156">
    <property type="term" value="F:dihydropteroate synthase activity"/>
    <property type="evidence" value="ECO:0007669"/>
    <property type="project" value="UniProtKB-EC"/>
</dbReference>
<comment type="catalytic activity">
    <reaction evidence="3">
        <text>7,8-dihydroneopterin = 6-hydroxymethyl-7,8-dihydropterin + glycolaldehyde</text>
        <dbReference type="Rhea" id="RHEA:10540"/>
        <dbReference type="ChEBI" id="CHEBI:17001"/>
        <dbReference type="ChEBI" id="CHEBI:17071"/>
        <dbReference type="ChEBI" id="CHEBI:44841"/>
        <dbReference type="EC" id="4.1.2.25"/>
    </reaction>
</comment>
<keyword evidence="16" id="KW-0418">Kinase</keyword>
<dbReference type="Gene3D" id="3.30.1130.10">
    <property type="match status" value="2"/>
</dbReference>
<dbReference type="Pfam" id="PF00809">
    <property type="entry name" value="Pterin_bind"/>
    <property type="match status" value="1"/>
</dbReference>
<evidence type="ECO:0000313" key="27">
    <source>
        <dbReference type="Proteomes" id="UP000268162"/>
    </source>
</evidence>
<dbReference type="PANTHER" id="PTHR20941:SF1">
    <property type="entry name" value="FOLIC ACID SYNTHESIS PROTEIN FOL1"/>
    <property type="match status" value="1"/>
</dbReference>
<evidence type="ECO:0000256" key="4">
    <source>
        <dbReference type="ARBA" id="ARBA00001946"/>
    </source>
</evidence>
<dbReference type="NCBIfam" id="TIGR01496">
    <property type="entry name" value="DHPS"/>
    <property type="match status" value="1"/>
</dbReference>
<dbReference type="InterPro" id="IPR000550">
    <property type="entry name" value="Hppk"/>
</dbReference>
<dbReference type="UniPathway" id="UPA00077">
    <property type="reaction ID" value="UER00155"/>
</dbReference>
<dbReference type="AlphaFoldDB" id="A0A4P9ZY84"/>
<comment type="pathway">
    <text evidence="7">Cofactor biosynthesis; tetrahydrofolate biosynthesis; 2-amino-4-hydroxy-6-hydroxymethyl-7,8-dihydropteridine diphosphate from 7,8-dihydroneopterin triphosphate: step 4/4.</text>
</comment>
<dbReference type="EC" id="4.1.2.25" evidence="11"/>
<protein>
    <recommendedName>
        <fullName evidence="23">Folic acid synthesis protein FOL1</fullName>
        <ecNumber evidence="10">2.5.1.15</ecNumber>
        <ecNumber evidence="12">2.7.6.3</ecNumber>
        <ecNumber evidence="11">4.1.2.25</ecNumber>
    </recommendedName>
    <alternativeName>
        <fullName evidence="24">Folic acid synthesis protein fol1</fullName>
    </alternativeName>
</protein>
<dbReference type="CDD" id="cd00534">
    <property type="entry name" value="DHNA_DHNTPE"/>
    <property type="match status" value="1"/>
</dbReference>
<keyword evidence="13" id="KW-0808">Transferase</keyword>
<dbReference type="PROSITE" id="PS00792">
    <property type="entry name" value="DHPS_1"/>
    <property type="match status" value="1"/>
</dbReference>
<dbReference type="GO" id="GO:0005524">
    <property type="term" value="F:ATP binding"/>
    <property type="evidence" value="ECO:0007669"/>
    <property type="project" value="UniProtKB-KW"/>
</dbReference>
<dbReference type="InterPro" id="IPR006390">
    <property type="entry name" value="DHP_synth_dom"/>
</dbReference>
<dbReference type="Gene3D" id="3.20.20.20">
    <property type="entry name" value="Dihydropteroate synthase-like"/>
    <property type="match status" value="1"/>
</dbReference>
<evidence type="ECO:0000256" key="7">
    <source>
        <dbReference type="ARBA" id="ARBA00005051"/>
    </source>
</evidence>
<evidence type="ECO:0000256" key="6">
    <source>
        <dbReference type="ARBA" id="ARBA00005013"/>
    </source>
</evidence>
<dbReference type="PROSITE" id="PS00794">
    <property type="entry name" value="HPPK"/>
    <property type="match status" value="1"/>
</dbReference>
<evidence type="ECO:0000256" key="17">
    <source>
        <dbReference type="ARBA" id="ARBA00022840"/>
    </source>
</evidence>
<keyword evidence="20" id="KW-0511">Multifunctional enzyme</keyword>
<evidence type="ECO:0000256" key="8">
    <source>
        <dbReference type="ARBA" id="ARBA00009640"/>
    </source>
</evidence>
<dbReference type="SUPFAM" id="SSF55083">
    <property type="entry name" value="6-hydroxymethyl-7,8-dihydropterin pyrophosphokinase, HPPK"/>
    <property type="match status" value="1"/>
</dbReference>
<dbReference type="InterPro" id="IPR006157">
    <property type="entry name" value="FolB_dom"/>
</dbReference>
<evidence type="ECO:0000256" key="1">
    <source>
        <dbReference type="ARBA" id="ARBA00000012"/>
    </source>
</evidence>
<evidence type="ECO:0000256" key="18">
    <source>
        <dbReference type="ARBA" id="ARBA00022842"/>
    </source>
</evidence>
<organism evidence="26 27">
    <name type="scientific">Dimargaris cristalligena</name>
    <dbReference type="NCBI Taxonomy" id="215637"/>
    <lineage>
        <taxon>Eukaryota</taxon>
        <taxon>Fungi</taxon>
        <taxon>Fungi incertae sedis</taxon>
        <taxon>Zoopagomycota</taxon>
        <taxon>Kickxellomycotina</taxon>
        <taxon>Dimargaritomycetes</taxon>
        <taxon>Dimargaritales</taxon>
        <taxon>Dimargaritaceae</taxon>
        <taxon>Dimargaris</taxon>
    </lineage>
</organism>
<evidence type="ECO:0000256" key="21">
    <source>
        <dbReference type="ARBA" id="ARBA00058009"/>
    </source>
</evidence>
<comment type="cofactor">
    <cofactor evidence="4">
        <name>Mg(2+)</name>
        <dbReference type="ChEBI" id="CHEBI:18420"/>
    </cofactor>
</comment>
<keyword evidence="15" id="KW-0547">Nucleotide-binding</keyword>
<dbReference type="InterPro" id="IPR011005">
    <property type="entry name" value="Dihydropteroate_synth-like_sf"/>
</dbReference>
<dbReference type="PROSITE" id="PS00793">
    <property type="entry name" value="DHPS_2"/>
    <property type="match status" value="1"/>
</dbReference>
<comment type="similarity">
    <text evidence="9">In the C-terminal section; belongs to the DHPS family.</text>
</comment>
<evidence type="ECO:0000313" key="26">
    <source>
        <dbReference type="EMBL" id="RKP38705.1"/>
    </source>
</evidence>
<dbReference type="InterPro" id="IPR000489">
    <property type="entry name" value="Pterin-binding_dom"/>
</dbReference>
<dbReference type="FunFam" id="3.20.20.20:FF:000006">
    <property type="entry name" value="Dihydropteroate synthase"/>
    <property type="match status" value="1"/>
</dbReference>
<evidence type="ECO:0000256" key="13">
    <source>
        <dbReference type="ARBA" id="ARBA00022679"/>
    </source>
</evidence>
<dbReference type="Gene3D" id="3.30.70.560">
    <property type="entry name" value="7,8-Dihydro-6-hydroxymethylpterin-pyrophosphokinase HPPK"/>
    <property type="match status" value="1"/>
</dbReference>
<evidence type="ECO:0000256" key="23">
    <source>
        <dbReference type="ARBA" id="ARBA00067568"/>
    </source>
</evidence>
<evidence type="ECO:0000256" key="9">
    <source>
        <dbReference type="ARBA" id="ARBA00009951"/>
    </source>
</evidence>
<comment type="catalytic activity">
    <reaction evidence="1">
        <text>(7,8-dihydropterin-6-yl)methyl diphosphate + 4-aminobenzoate = 7,8-dihydropteroate + diphosphate</text>
        <dbReference type="Rhea" id="RHEA:19949"/>
        <dbReference type="ChEBI" id="CHEBI:17836"/>
        <dbReference type="ChEBI" id="CHEBI:17839"/>
        <dbReference type="ChEBI" id="CHEBI:33019"/>
        <dbReference type="ChEBI" id="CHEBI:72950"/>
        <dbReference type="EC" id="2.5.1.15"/>
    </reaction>
</comment>
<dbReference type="InterPro" id="IPR035907">
    <property type="entry name" value="Hppk_sf"/>
</dbReference>
<dbReference type="GO" id="GO:0016301">
    <property type="term" value="F:kinase activity"/>
    <property type="evidence" value="ECO:0007669"/>
    <property type="project" value="UniProtKB-KW"/>
</dbReference>
<dbReference type="InterPro" id="IPR045031">
    <property type="entry name" value="DHP_synth-like"/>
</dbReference>
<evidence type="ECO:0000256" key="16">
    <source>
        <dbReference type="ARBA" id="ARBA00022777"/>
    </source>
</evidence>
<dbReference type="GO" id="GO:0005740">
    <property type="term" value="C:mitochondrial envelope"/>
    <property type="evidence" value="ECO:0007669"/>
    <property type="project" value="TreeGrafter"/>
</dbReference>
<keyword evidence="17" id="KW-0067">ATP-binding</keyword>
<evidence type="ECO:0000256" key="11">
    <source>
        <dbReference type="ARBA" id="ARBA00013043"/>
    </source>
</evidence>
<dbReference type="GO" id="GO:0004150">
    <property type="term" value="F:dihydroneopterin aldolase activity"/>
    <property type="evidence" value="ECO:0007669"/>
    <property type="project" value="UniProtKB-EC"/>
</dbReference>
<keyword evidence="27" id="KW-1185">Reference proteome</keyword>
<evidence type="ECO:0000256" key="20">
    <source>
        <dbReference type="ARBA" id="ARBA00023268"/>
    </source>
</evidence>
<evidence type="ECO:0000256" key="12">
    <source>
        <dbReference type="ARBA" id="ARBA00013253"/>
    </source>
</evidence>
<dbReference type="Proteomes" id="UP000268162">
    <property type="component" value="Unassembled WGS sequence"/>
</dbReference>
<dbReference type="NCBIfam" id="TIGR00526">
    <property type="entry name" value="folB_dom"/>
    <property type="match status" value="2"/>
</dbReference>
<dbReference type="CDD" id="cd00739">
    <property type="entry name" value="DHPS"/>
    <property type="match status" value="1"/>
</dbReference>
<keyword evidence="19" id="KW-0289">Folate biosynthesis</keyword>
<accession>A0A4P9ZY84</accession>
<dbReference type="SUPFAM" id="SSF51717">
    <property type="entry name" value="Dihydropteroate synthetase-like"/>
    <property type="match status" value="1"/>
</dbReference>
<dbReference type="GO" id="GO:0046654">
    <property type="term" value="P:tetrahydrofolate biosynthetic process"/>
    <property type="evidence" value="ECO:0007669"/>
    <property type="project" value="UniProtKB-UniPathway"/>
</dbReference>
<comment type="catalytic activity">
    <reaction evidence="2">
        <text>6-hydroxymethyl-7,8-dihydropterin + ATP = (7,8-dihydropterin-6-yl)methyl diphosphate + AMP + H(+)</text>
        <dbReference type="Rhea" id="RHEA:11412"/>
        <dbReference type="ChEBI" id="CHEBI:15378"/>
        <dbReference type="ChEBI" id="CHEBI:30616"/>
        <dbReference type="ChEBI" id="CHEBI:44841"/>
        <dbReference type="ChEBI" id="CHEBI:72950"/>
        <dbReference type="ChEBI" id="CHEBI:456215"/>
        <dbReference type="EC" id="2.7.6.3"/>
    </reaction>
</comment>
<reference evidence="27" key="1">
    <citation type="journal article" date="2018" name="Nat. Microbiol.">
        <title>Leveraging single-cell genomics to expand the fungal tree of life.</title>
        <authorList>
            <person name="Ahrendt S.R."/>
            <person name="Quandt C.A."/>
            <person name="Ciobanu D."/>
            <person name="Clum A."/>
            <person name="Salamov A."/>
            <person name="Andreopoulos B."/>
            <person name="Cheng J.F."/>
            <person name="Woyke T."/>
            <person name="Pelin A."/>
            <person name="Henrissat B."/>
            <person name="Reynolds N.K."/>
            <person name="Benny G.L."/>
            <person name="Smith M.E."/>
            <person name="James T.Y."/>
            <person name="Grigoriev I.V."/>
        </authorList>
    </citation>
    <scope>NUCLEOTIDE SEQUENCE [LARGE SCALE GENOMIC DNA]</scope>
    <source>
        <strain evidence="27">RSA 468</strain>
    </source>
</reference>
<dbReference type="CDD" id="cd00483">
    <property type="entry name" value="HPPK"/>
    <property type="match status" value="1"/>
</dbReference>
<evidence type="ECO:0000256" key="2">
    <source>
        <dbReference type="ARBA" id="ARBA00000198"/>
    </source>
</evidence>
<feature type="domain" description="Pterin-binding" evidence="25">
    <location>
        <begin position="459"/>
        <end position="721"/>
    </location>
</feature>
<evidence type="ECO:0000256" key="5">
    <source>
        <dbReference type="ARBA" id="ARBA00004763"/>
    </source>
</evidence>
<comment type="function">
    <text evidence="21">Catalyzes three sequential steps of tetrahydrofolate biosynthesis.</text>
</comment>